<evidence type="ECO:0000256" key="2">
    <source>
        <dbReference type="ARBA" id="ARBA00008664"/>
    </source>
</evidence>
<reference evidence="8 9" key="1">
    <citation type="submission" date="2019-09" db="EMBL/GenBank/DDBJ databases">
        <title>Draft genome sequence of Ginsengibacter sp. BR5-29.</title>
        <authorList>
            <person name="Im W.-T."/>
        </authorList>
    </citation>
    <scope>NUCLEOTIDE SEQUENCE [LARGE SCALE GENOMIC DNA]</scope>
    <source>
        <strain evidence="8 9">BR5-29</strain>
    </source>
</reference>
<evidence type="ECO:0000259" key="7">
    <source>
        <dbReference type="PROSITE" id="PS50035"/>
    </source>
</evidence>
<dbReference type="GO" id="GO:0004630">
    <property type="term" value="F:phospholipase D activity"/>
    <property type="evidence" value="ECO:0007669"/>
    <property type="project" value="UniProtKB-EC"/>
</dbReference>
<dbReference type="InterPro" id="IPR025202">
    <property type="entry name" value="PLD-like_dom"/>
</dbReference>
<dbReference type="InterPro" id="IPR001736">
    <property type="entry name" value="PLipase_D/transphosphatidylase"/>
</dbReference>
<dbReference type="EMBL" id="VYQF01000007">
    <property type="protein sequence ID" value="KAA9036652.1"/>
    <property type="molecule type" value="Genomic_DNA"/>
</dbReference>
<evidence type="ECO:0000256" key="1">
    <source>
        <dbReference type="ARBA" id="ARBA00000798"/>
    </source>
</evidence>
<accession>A0A5J5IEA0</accession>
<evidence type="ECO:0000256" key="3">
    <source>
        <dbReference type="ARBA" id="ARBA00012027"/>
    </source>
</evidence>
<dbReference type="Proteomes" id="UP000326903">
    <property type="component" value="Unassembled WGS sequence"/>
</dbReference>
<dbReference type="AlphaFoldDB" id="A0A5J5IEA0"/>
<evidence type="ECO:0000256" key="5">
    <source>
        <dbReference type="ARBA" id="ARBA00022963"/>
    </source>
</evidence>
<dbReference type="GO" id="GO:0006793">
    <property type="term" value="P:phosphorus metabolic process"/>
    <property type="evidence" value="ECO:0007669"/>
    <property type="project" value="UniProtKB-ARBA"/>
</dbReference>
<evidence type="ECO:0000256" key="4">
    <source>
        <dbReference type="ARBA" id="ARBA00022801"/>
    </source>
</evidence>
<dbReference type="RefSeq" id="WP_150416393.1">
    <property type="nucleotide sequence ID" value="NZ_VYQF01000007.1"/>
</dbReference>
<feature type="domain" description="PLD phosphodiesterase" evidence="7">
    <location>
        <begin position="491"/>
        <end position="517"/>
    </location>
</feature>
<dbReference type="Gene3D" id="3.30.870.10">
    <property type="entry name" value="Endonuclease Chain A"/>
    <property type="match status" value="2"/>
</dbReference>
<dbReference type="PANTHER" id="PTHR43856">
    <property type="entry name" value="CARDIOLIPIN HYDROLASE"/>
    <property type="match status" value="1"/>
</dbReference>
<name>A0A5J5IEA0_9BACT</name>
<comment type="caution">
    <text evidence="8">The sequence shown here is derived from an EMBL/GenBank/DDBJ whole genome shotgun (WGS) entry which is preliminary data.</text>
</comment>
<dbReference type="InterPro" id="IPR051406">
    <property type="entry name" value="PLD_domain"/>
</dbReference>
<dbReference type="GO" id="GO:0016042">
    <property type="term" value="P:lipid catabolic process"/>
    <property type="evidence" value="ECO:0007669"/>
    <property type="project" value="UniProtKB-KW"/>
</dbReference>
<dbReference type="GO" id="GO:0016891">
    <property type="term" value="F:RNA endonuclease activity producing 5'-phosphomonoesters, hydrolytic mechanism"/>
    <property type="evidence" value="ECO:0007669"/>
    <property type="project" value="TreeGrafter"/>
</dbReference>
<comment type="catalytic activity">
    <reaction evidence="1">
        <text>a 1,2-diacyl-sn-glycero-3-phosphocholine + H2O = a 1,2-diacyl-sn-glycero-3-phosphate + choline + H(+)</text>
        <dbReference type="Rhea" id="RHEA:14445"/>
        <dbReference type="ChEBI" id="CHEBI:15354"/>
        <dbReference type="ChEBI" id="CHEBI:15377"/>
        <dbReference type="ChEBI" id="CHEBI:15378"/>
        <dbReference type="ChEBI" id="CHEBI:57643"/>
        <dbReference type="ChEBI" id="CHEBI:58608"/>
        <dbReference type="EC" id="3.1.4.4"/>
    </reaction>
</comment>
<dbReference type="PROSITE" id="PS50035">
    <property type="entry name" value="PLD"/>
    <property type="match status" value="1"/>
</dbReference>
<dbReference type="PANTHER" id="PTHR43856:SF1">
    <property type="entry name" value="MITOCHONDRIAL CARDIOLIPIN HYDROLASE"/>
    <property type="match status" value="1"/>
</dbReference>
<sequence>MEKFVKKNGVSVRAYKGDAMTLLCFDVDENIIKNFTGFSIKVTPPGENSRSYYLYNRISYSPDVITASKLDPKKINIYKMNYAPLQRFSWVHVAGTDDGTSHYIYGNYKYEITPRYLIDNKLQLLNKELTASVTIDVSPYKSGKLQIGFTRGFIESQAYSRHFGLNNKIRPNSTDLIFDIKQIANASFGQYTFEDQYKWLGWQARVALLEFLDETLQDKKMTLDVFAYDLDEPYICSQLLELAKEGRVRIILDNSADYNGSTAFETKFDQVFKEVALDKNALVRGKYLSLSHSKIFIQKFNNKPAKVLTGSANFSTNGLYINANHVIIFQNMRVAQVYEDVFNESFGTGDAATTLKMKSFKTGNVQATAFEFKNISGIPDMLIRFSPHSKEVATTFFALISQRILNAQSDVLFAVMNDRSASSILDALHTQVKAEKVFTYGITDVIADKQNGVMLYKPNSKRGVLVAGKPGEYILPEPFEQESKIPGISVHHKFVVVDFKGANPVVYCGSSNLAFAPEQANGDNLLEIRNRNAVTVFAIEAMRLVDHFEWRNALAIRGTEQPVIPAAGTPANTFYLHDSAESDWVAKYYDPNDLRCVEKELLIRPHLSA</sequence>
<dbReference type="EC" id="3.1.4.4" evidence="3"/>
<comment type="similarity">
    <text evidence="2">Belongs to the phospholipase D family.</text>
</comment>
<organism evidence="8 9">
    <name type="scientific">Ginsengibacter hankyongi</name>
    <dbReference type="NCBI Taxonomy" id="2607284"/>
    <lineage>
        <taxon>Bacteria</taxon>
        <taxon>Pseudomonadati</taxon>
        <taxon>Bacteroidota</taxon>
        <taxon>Chitinophagia</taxon>
        <taxon>Chitinophagales</taxon>
        <taxon>Chitinophagaceae</taxon>
        <taxon>Ginsengibacter</taxon>
    </lineage>
</organism>
<evidence type="ECO:0000313" key="8">
    <source>
        <dbReference type="EMBL" id="KAA9036652.1"/>
    </source>
</evidence>
<keyword evidence="5" id="KW-0442">Lipid degradation</keyword>
<gene>
    <name evidence="8" type="ORF">FW778_18745</name>
</gene>
<protein>
    <recommendedName>
        <fullName evidence="3">phospholipase D</fullName>
        <ecNumber evidence="3">3.1.4.4</ecNumber>
    </recommendedName>
</protein>
<evidence type="ECO:0000256" key="6">
    <source>
        <dbReference type="ARBA" id="ARBA00023098"/>
    </source>
</evidence>
<keyword evidence="4" id="KW-0378">Hydrolase</keyword>
<keyword evidence="6" id="KW-0443">Lipid metabolism</keyword>
<evidence type="ECO:0000313" key="9">
    <source>
        <dbReference type="Proteomes" id="UP000326903"/>
    </source>
</evidence>
<dbReference type="SUPFAM" id="SSF56024">
    <property type="entry name" value="Phospholipase D/nuclease"/>
    <property type="match status" value="2"/>
</dbReference>
<proteinExistence type="inferred from homology"/>
<dbReference type="Pfam" id="PF13091">
    <property type="entry name" value="PLDc_2"/>
    <property type="match status" value="1"/>
</dbReference>
<keyword evidence="9" id="KW-1185">Reference proteome</keyword>